<protein>
    <submittedName>
        <fullName evidence="9">ABC transporter permease</fullName>
    </submittedName>
</protein>
<evidence type="ECO:0000256" key="2">
    <source>
        <dbReference type="ARBA" id="ARBA00022448"/>
    </source>
</evidence>
<feature type="transmembrane region" description="Helical" evidence="8">
    <location>
        <begin position="72"/>
        <end position="89"/>
    </location>
</feature>
<dbReference type="GO" id="GO:0022857">
    <property type="term" value="F:transmembrane transporter activity"/>
    <property type="evidence" value="ECO:0007669"/>
    <property type="project" value="InterPro"/>
</dbReference>
<feature type="transmembrane region" description="Helical" evidence="8">
    <location>
        <begin position="272"/>
        <end position="294"/>
    </location>
</feature>
<dbReference type="GO" id="GO:0005886">
    <property type="term" value="C:plasma membrane"/>
    <property type="evidence" value="ECO:0007669"/>
    <property type="project" value="UniProtKB-SubCell"/>
</dbReference>
<dbReference type="AlphaFoldDB" id="A0A7C2H9F6"/>
<feature type="transmembrane region" description="Helical" evidence="8">
    <location>
        <begin position="158"/>
        <end position="186"/>
    </location>
</feature>
<keyword evidence="4" id="KW-0997">Cell inner membrane</keyword>
<keyword evidence="7 8" id="KW-0472">Membrane</keyword>
<reference evidence="9" key="1">
    <citation type="journal article" date="2020" name="mSystems">
        <title>Genome- and Community-Level Interaction Insights into Carbon Utilization and Element Cycling Functions of Hydrothermarchaeota in Hydrothermal Sediment.</title>
        <authorList>
            <person name="Zhou Z."/>
            <person name="Liu Y."/>
            <person name="Xu W."/>
            <person name="Pan J."/>
            <person name="Luo Z.H."/>
            <person name="Li M."/>
        </authorList>
    </citation>
    <scope>NUCLEOTIDE SEQUENCE [LARGE SCALE GENOMIC DNA]</scope>
    <source>
        <strain evidence="9">SpSt-70</strain>
    </source>
</reference>
<dbReference type="EMBL" id="DTDV01000006">
    <property type="protein sequence ID" value="HGK23227.1"/>
    <property type="molecule type" value="Genomic_DNA"/>
</dbReference>
<evidence type="ECO:0000256" key="5">
    <source>
        <dbReference type="ARBA" id="ARBA00022692"/>
    </source>
</evidence>
<dbReference type="PANTHER" id="PTHR32196:SF21">
    <property type="entry name" value="ABC TRANSPORTER PERMEASE PROTEIN YPHD-RELATED"/>
    <property type="match status" value="1"/>
</dbReference>
<dbReference type="InterPro" id="IPR001851">
    <property type="entry name" value="ABC_transp_permease"/>
</dbReference>
<dbReference type="CDD" id="cd06579">
    <property type="entry name" value="TM_PBP1_transp_AraH_like"/>
    <property type="match status" value="1"/>
</dbReference>
<feature type="transmembrane region" description="Helical" evidence="8">
    <location>
        <begin position="246"/>
        <end position="265"/>
    </location>
</feature>
<feature type="transmembrane region" description="Helical" evidence="8">
    <location>
        <begin position="101"/>
        <end position="122"/>
    </location>
</feature>
<comment type="subcellular location">
    <subcellularLocation>
        <location evidence="1">Cell membrane</location>
        <topology evidence="1">Multi-pass membrane protein</topology>
    </subcellularLocation>
</comment>
<organism evidence="9">
    <name type="scientific">Dictyoglomus thermophilum</name>
    <dbReference type="NCBI Taxonomy" id="14"/>
    <lineage>
        <taxon>Bacteria</taxon>
        <taxon>Pseudomonadati</taxon>
        <taxon>Dictyoglomota</taxon>
        <taxon>Dictyoglomia</taxon>
        <taxon>Dictyoglomales</taxon>
        <taxon>Dictyoglomaceae</taxon>
        <taxon>Dictyoglomus</taxon>
    </lineage>
</organism>
<keyword evidence="3" id="KW-1003">Cell membrane</keyword>
<evidence type="ECO:0000256" key="3">
    <source>
        <dbReference type="ARBA" id="ARBA00022475"/>
    </source>
</evidence>
<dbReference type="PANTHER" id="PTHR32196">
    <property type="entry name" value="ABC TRANSPORTER PERMEASE PROTEIN YPHD-RELATED-RELATED"/>
    <property type="match status" value="1"/>
</dbReference>
<dbReference type="Pfam" id="PF02653">
    <property type="entry name" value="BPD_transp_2"/>
    <property type="match status" value="1"/>
</dbReference>
<keyword evidence="5 8" id="KW-0812">Transmembrane</keyword>
<sequence length="321" mass="34668">MLNNKFSQFYTKNFEIIILVIILSFLLVSMALLTGGKFLKLNSLEAMAFQMPLLGLLTLAQLIPMLTGGIDLSIISTANLSGIITALILTNMKAWYSVPLAIFLGLCSALLIGIFNGFIISFIEVPPIIGTLGSMILIKGISLAITKGYVISGFPDSFLFIGNGYILGIPTPFIIFIFFSLLMALILYRTSFGIYIYMLGSNPLATLFSGINNKSLLFKSYLISSFLSGVASLVMISRFNAAQADYGVSFLLLTVLICVLGGVSPSGGFGRVLGVFIAVTILQIVGTGFNLLGFSSHLSNALWGIILILVIILNRFYSKTR</sequence>
<proteinExistence type="predicted"/>
<evidence type="ECO:0000256" key="7">
    <source>
        <dbReference type="ARBA" id="ARBA00023136"/>
    </source>
</evidence>
<gene>
    <name evidence="9" type="ORF">ENU78_02075</name>
</gene>
<comment type="caution">
    <text evidence="9">The sequence shown here is derived from an EMBL/GenBank/DDBJ whole genome shotgun (WGS) entry which is preliminary data.</text>
</comment>
<evidence type="ECO:0000256" key="1">
    <source>
        <dbReference type="ARBA" id="ARBA00004651"/>
    </source>
</evidence>
<evidence type="ECO:0000256" key="6">
    <source>
        <dbReference type="ARBA" id="ARBA00022989"/>
    </source>
</evidence>
<feature type="transmembrane region" description="Helical" evidence="8">
    <location>
        <begin position="221"/>
        <end position="240"/>
    </location>
</feature>
<feature type="transmembrane region" description="Helical" evidence="8">
    <location>
        <begin position="46"/>
        <end position="66"/>
    </location>
</feature>
<evidence type="ECO:0000256" key="4">
    <source>
        <dbReference type="ARBA" id="ARBA00022519"/>
    </source>
</evidence>
<feature type="transmembrane region" description="Helical" evidence="8">
    <location>
        <begin position="128"/>
        <end position="146"/>
    </location>
</feature>
<evidence type="ECO:0000313" key="9">
    <source>
        <dbReference type="EMBL" id="HGK23227.1"/>
    </source>
</evidence>
<name>A0A7C2H9F6_DICTH</name>
<evidence type="ECO:0000256" key="8">
    <source>
        <dbReference type="SAM" id="Phobius"/>
    </source>
</evidence>
<feature type="transmembrane region" description="Helical" evidence="8">
    <location>
        <begin position="300"/>
        <end position="317"/>
    </location>
</feature>
<keyword evidence="6 8" id="KW-1133">Transmembrane helix</keyword>
<accession>A0A7C2H9F6</accession>
<feature type="transmembrane region" description="Helical" evidence="8">
    <location>
        <begin position="16"/>
        <end position="34"/>
    </location>
</feature>
<keyword evidence="2" id="KW-0813">Transport</keyword>